<organism evidence="11">
    <name type="scientific">Laccaria bicolor (strain S238N-H82 / ATCC MYA-4686)</name>
    <name type="common">Bicoloured deceiver</name>
    <name type="synonym">Laccaria laccata var. bicolor</name>
    <dbReference type="NCBI Taxonomy" id="486041"/>
    <lineage>
        <taxon>Eukaryota</taxon>
        <taxon>Fungi</taxon>
        <taxon>Dikarya</taxon>
        <taxon>Basidiomycota</taxon>
        <taxon>Agaricomycotina</taxon>
        <taxon>Agaricomycetes</taxon>
        <taxon>Agaricomycetidae</taxon>
        <taxon>Agaricales</taxon>
        <taxon>Agaricineae</taxon>
        <taxon>Hydnangiaceae</taxon>
        <taxon>Laccaria</taxon>
    </lineage>
</organism>
<feature type="domain" description="Helicase ATP-binding" evidence="8">
    <location>
        <begin position="50"/>
        <end position="223"/>
    </location>
</feature>
<name>B0DS22_LACBS</name>
<dbReference type="Gene3D" id="3.40.50.300">
    <property type="entry name" value="P-loop containing nucleotide triphosphate hydrolases"/>
    <property type="match status" value="2"/>
</dbReference>
<dbReference type="GO" id="GO:0005694">
    <property type="term" value="C:chromosome"/>
    <property type="evidence" value="ECO:0007669"/>
    <property type="project" value="TreeGrafter"/>
</dbReference>
<evidence type="ECO:0000313" key="10">
    <source>
        <dbReference type="EMBL" id="EDR02624.1"/>
    </source>
</evidence>
<evidence type="ECO:0000256" key="4">
    <source>
        <dbReference type="ARBA" id="ARBA00023125"/>
    </source>
</evidence>
<reference evidence="10 11" key="1">
    <citation type="journal article" date="2008" name="Nature">
        <title>The genome of Laccaria bicolor provides insights into mycorrhizal symbiosis.</title>
        <authorList>
            <person name="Martin F."/>
            <person name="Aerts A."/>
            <person name="Ahren D."/>
            <person name="Brun A."/>
            <person name="Danchin E.G.J."/>
            <person name="Duchaussoy F."/>
            <person name="Gibon J."/>
            <person name="Kohler A."/>
            <person name="Lindquist E."/>
            <person name="Pereda V."/>
            <person name="Salamov A."/>
            <person name="Shapiro H.J."/>
            <person name="Wuyts J."/>
            <person name="Blaudez D."/>
            <person name="Buee M."/>
            <person name="Brokstein P."/>
            <person name="Canbaeck B."/>
            <person name="Cohen D."/>
            <person name="Courty P.E."/>
            <person name="Coutinho P.M."/>
            <person name="Delaruelle C."/>
            <person name="Detter J.C."/>
            <person name="Deveau A."/>
            <person name="DiFazio S."/>
            <person name="Duplessis S."/>
            <person name="Fraissinet-Tachet L."/>
            <person name="Lucic E."/>
            <person name="Frey-Klett P."/>
            <person name="Fourrey C."/>
            <person name="Feussner I."/>
            <person name="Gay G."/>
            <person name="Grimwood J."/>
            <person name="Hoegger P.J."/>
            <person name="Jain P."/>
            <person name="Kilaru S."/>
            <person name="Labbe J."/>
            <person name="Lin Y.C."/>
            <person name="Legue V."/>
            <person name="Le Tacon F."/>
            <person name="Marmeisse R."/>
            <person name="Melayah D."/>
            <person name="Montanini B."/>
            <person name="Muratet M."/>
            <person name="Nehls U."/>
            <person name="Niculita-Hirzel H."/>
            <person name="Oudot-Le Secq M.P."/>
            <person name="Peter M."/>
            <person name="Quesneville H."/>
            <person name="Rajashekar B."/>
            <person name="Reich M."/>
            <person name="Rouhier N."/>
            <person name="Schmutz J."/>
            <person name="Yin T."/>
            <person name="Chalot M."/>
            <person name="Henrissat B."/>
            <person name="Kuees U."/>
            <person name="Lucas S."/>
            <person name="Van de Peer Y."/>
            <person name="Podila G.K."/>
            <person name="Polle A."/>
            <person name="Pukkila P.J."/>
            <person name="Richardson P.M."/>
            <person name="Rouze P."/>
            <person name="Sanders I.R."/>
            <person name="Stajich J.E."/>
            <person name="Tunlid A."/>
            <person name="Tuskan G."/>
            <person name="Grigoriev I.V."/>
        </authorList>
    </citation>
    <scope>NUCLEOTIDE SEQUENCE [LARGE SCALE GENOMIC DNA]</scope>
    <source>
        <strain evidence="11">S238N-H82 / ATCC MYA-4686</strain>
    </source>
</reference>
<dbReference type="InterPro" id="IPR014001">
    <property type="entry name" value="Helicase_ATP-bd"/>
</dbReference>
<dbReference type="GeneID" id="6082396"/>
<dbReference type="PROSITE" id="PS51192">
    <property type="entry name" value="HELICASE_ATP_BIND_1"/>
    <property type="match status" value="1"/>
</dbReference>
<keyword evidence="3" id="KW-0067">ATP-binding</keyword>
<dbReference type="RefSeq" id="XP_001886668.1">
    <property type="nucleotide sequence ID" value="XM_001886633.1"/>
</dbReference>
<proteinExistence type="inferred from homology"/>
<dbReference type="AlphaFoldDB" id="B0DS22"/>
<evidence type="ECO:0000259" key="8">
    <source>
        <dbReference type="PROSITE" id="PS51192"/>
    </source>
</evidence>
<keyword evidence="11" id="KW-1185">Reference proteome</keyword>
<dbReference type="PROSITE" id="PS51194">
    <property type="entry name" value="HELICASE_CTER"/>
    <property type="match status" value="1"/>
</dbReference>
<dbReference type="InterPro" id="IPR001650">
    <property type="entry name" value="Helicase_C-like"/>
</dbReference>
<dbReference type="PANTHER" id="PTHR13710:SF105">
    <property type="entry name" value="ATP-DEPENDENT DNA HELICASE Q1"/>
    <property type="match status" value="1"/>
</dbReference>
<keyword evidence="5" id="KW-0413">Isomerase</keyword>
<dbReference type="Proteomes" id="UP000001194">
    <property type="component" value="Unassembled WGS sequence"/>
</dbReference>
<dbReference type="EC" id="5.6.2.4" evidence="7"/>
<evidence type="ECO:0000256" key="2">
    <source>
        <dbReference type="ARBA" id="ARBA00022741"/>
    </source>
</evidence>
<dbReference type="GO" id="GO:0003677">
    <property type="term" value="F:DNA binding"/>
    <property type="evidence" value="ECO:0007669"/>
    <property type="project" value="UniProtKB-KW"/>
</dbReference>
<dbReference type="InterPro" id="IPR011545">
    <property type="entry name" value="DEAD/DEAH_box_helicase_dom"/>
</dbReference>
<dbReference type="STRING" id="486041.B0DS22"/>
<dbReference type="EMBL" id="DS547129">
    <property type="protein sequence ID" value="EDR02624.1"/>
    <property type="molecule type" value="Genomic_DNA"/>
</dbReference>
<dbReference type="InterPro" id="IPR027417">
    <property type="entry name" value="P-loop_NTPase"/>
</dbReference>
<evidence type="ECO:0000259" key="9">
    <source>
        <dbReference type="PROSITE" id="PS51194"/>
    </source>
</evidence>
<dbReference type="GO" id="GO:0005737">
    <property type="term" value="C:cytoplasm"/>
    <property type="evidence" value="ECO:0007669"/>
    <property type="project" value="TreeGrafter"/>
</dbReference>
<dbReference type="InParanoid" id="B0DS22"/>
<dbReference type="Pfam" id="PF00270">
    <property type="entry name" value="DEAD"/>
    <property type="match status" value="1"/>
</dbReference>
<accession>B0DS22</accession>
<evidence type="ECO:0000313" key="11">
    <source>
        <dbReference type="Proteomes" id="UP000001194"/>
    </source>
</evidence>
<dbReference type="HOGENOM" id="CLU_001103_19_6_1"/>
<keyword evidence="4" id="KW-0238">DNA-binding</keyword>
<dbReference type="GO" id="GO:0005524">
    <property type="term" value="F:ATP binding"/>
    <property type="evidence" value="ECO:0007669"/>
    <property type="project" value="UniProtKB-KW"/>
</dbReference>
<dbReference type="SMART" id="SM00487">
    <property type="entry name" value="DEXDc"/>
    <property type="match status" value="1"/>
</dbReference>
<feature type="domain" description="Helicase C-terminal" evidence="9">
    <location>
        <begin position="255"/>
        <end position="413"/>
    </location>
</feature>
<comment type="catalytic activity">
    <reaction evidence="6">
        <text>Couples ATP hydrolysis with the unwinding of duplex DNA by translocating in the 3'-5' direction.</text>
        <dbReference type="EC" id="5.6.2.4"/>
    </reaction>
</comment>
<comment type="similarity">
    <text evidence="1">Belongs to the helicase family. RecQ subfamily.</text>
</comment>
<dbReference type="KEGG" id="lbc:LACBIDRAFT_308308"/>
<dbReference type="SUPFAM" id="SSF52540">
    <property type="entry name" value="P-loop containing nucleoside triphosphate hydrolases"/>
    <property type="match status" value="1"/>
</dbReference>
<dbReference type="SMART" id="SM00490">
    <property type="entry name" value="HELICc"/>
    <property type="match status" value="1"/>
</dbReference>
<dbReference type="PANTHER" id="PTHR13710">
    <property type="entry name" value="DNA HELICASE RECQ FAMILY MEMBER"/>
    <property type="match status" value="1"/>
</dbReference>
<dbReference type="GO" id="GO:0043138">
    <property type="term" value="F:3'-5' DNA helicase activity"/>
    <property type="evidence" value="ECO:0007669"/>
    <property type="project" value="UniProtKB-EC"/>
</dbReference>
<evidence type="ECO:0000256" key="3">
    <source>
        <dbReference type="ARBA" id="ARBA00022840"/>
    </source>
</evidence>
<dbReference type="Pfam" id="PF00271">
    <property type="entry name" value="Helicase_C"/>
    <property type="match status" value="1"/>
</dbReference>
<gene>
    <name evidence="10" type="ORF">LACBIDRAFT_308308</name>
</gene>
<protein>
    <recommendedName>
        <fullName evidence="7">DNA 3'-5' helicase</fullName>
        <ecNumber evidence="7">5.6.2.4</ecNumber>
    </recommendedName>
</protein>
<evidence type="ECO:0000256" key="6">
    <source>
        <dbReference type="ARBA" id="ARBA00034617"/>
    </source>
</evidence>
<evidence type="ECO:0000256" key="7">
    <source>
        <dbReference type="ARBA" id="ARBA00034808"/>
    </source>
</evidence>
<evidence type="ECO:0000256" key="5">
    <source>
        <dbReference type="ARBA" id="ARBA00023235"/>
    </source>
</evidence>
<dbReference type="OrthoDB" id="10261556at2759"/>
<sequence length="551" mass="60805">MSGPSAREQDRVRKPTIRQFKEFELDLPYLSRLSEEKFGKKPFGWQLQAASASLQGKDLILDVGTGNGKTLVFNLPLLLDPKDINITVSPLSALMIDQASSSILPTVAVCSETIAKIGREKMFNAIVAGEYQQVIVSPEIITSLTFHAAILSKSNFTSRLCTVCIDEAHCVSLWGGSFWKDYGELGFLRGVLPPHVTLAIASATLPEHILDDLRGKLHLSKDAHVVGLSNDRPNVALSCRTMQHPAESFADLRFLIPEDASAIEDIPITLTYCNERGTAEQAYDSLCHWAVDAGFEDPSSFIVFYHAKIGTERKHLIVEGLRDGSIRIGICTEALGMGCDMRNIKRVLLWGLPPSFCALAQRAGRAGRDFATDAEAILIVSPTTLKEGLSKADIEEGLQRVLQSDKSENRNEEDTTDLAAAEVQLTKGNETISIEEVGVRLGHDSGEEDAPTSSTLKKTRWKHTAQDFNSREVKFLNLFVAGRQCRRKIWDDFFSNDKKLQLSYPTTTTFQSRPNMVAVMFVHLNTSSLRPLCLRSVLVLLAAINENCLPG</sequence>
<dbReference type="GO" id="GO:0009378">
    <property type="term" value="F:four-way junction helicase activity"/>
    <property type="evidence" value="ECO:0007669"/>
    <property type="project" value="TreeGrafter"/>
</dbReference>
<evidence type="ECO:0000256" key="1">
    <source>
        <dbReference type="ARBA" id="ARBA00005446"/>
    </source>
</evidence>
<dbReference type="GO" id="GO:0000724">
    <property type="term" value="P:double-strand break repair via homologous recombination"/>
    <property type="evidence" value="ECO:0007669"/>
    <property type="project" value="TreeGrafter"/>
</dbReference>
<keyword evidence="2" id="KW-0547">Nucleotide-binding</keyword>